<dbReference type="SMART" id="SM00066">
    <property type="entry name" value="GAL4"/>
    <property type="match status" value="1"/>
</dbReference>
<dbReference type="EMBL" id="JAPQKI010000003">
    <property type="protein sequence ID" value="KAJ5109691.1"/>
    <property type="molecule type" value="Genomic_DNA"/>
</dbReference>
<dbReference type="Proteomes" id="UP001149074">
    <property type="component" value="Unassembled WGS sequence"/>
</dbReference>
<dbReference type="OrthoDB" id="2593732at2759"/>
<reference evidence="8" key="1">
    <citation type="submission" date="2022-11" db="EMBL/GenBank/DDBJ databases">
        <authorList>
            <person name="Petersen C."/>
        </authorList>
    </citation>
    <scope>NUCLEOTIDE SEQUENCE</scope>
    <source>
        <strain evidence="8">IBT 30761</strain>
    </source>
</reference>
<dbReference type="GO" id="GO:0000981">
    <property type="term" value="F:DNA-binding transcription factor activity, RNA polymerase II-specific"/>
    <property type="evidence" value="ECO:0007669"/>
    <property type="project" value="InterPro"/>
</dbReference>
<accession>A0A9W9G057</accession>
<dbReference type="InterPro" id="IPR007219">
    <property type="entry name" value="XnlR_reg_dom"/>
</dbReference>
<dbReference type="SUPFAM" id="SSF57701">
    <property type="entry name" value="Zn2/Cys6 DNA-binding domain"/>
    <property type="match status" value="1"/>
</dbReference>
<dbReference type="PANTHER" id="PTHR47256:SF9">
    <property type="entry name" value="ZN(II)2CYS6 TRANSCRIPTION FACTOR (EUROFUNG)"/>
    <property type="match status" value="1"/>
</dbReference>
<evidence type="ECO:0000256" key="6">
    <source>
        <dbReference type="SAM" id="MobiDB-lite"/>
    </source>
</evidence>
<keyword evidence="3" id="KW-0238">DNA-binding</keyword>
<dbReference type="AlphaFoldDB" id="A0A9W9G057"/>
<dbReference type="CDD" id="cd00067">
    <property type="entry name" value="GAL4"/>
    <property type="match status" value="1"/>
</dbReference>
<evidence type="ECO:0000313" key="9">
    <source>
        <dbReference type="Proteomes" id="UP001149074"/>
    </source>
</evidence>
<evidence type="ECO:0000256" key="3">
    <source>
        <dbReference type="ARBA" id="ARBA00023125"/>
    </source>
</evidence>
<keyword evidence="1" id="KW-0479">Metal-binding</keyword>
<keyword evidence="5" id="KW-0539">Nucleus</keyword>
<evidence type="ECO:0000259" key="7">
    <source>
        <dbReference type="PROSITE" id="PS50048"/>
    </source>
</evidence>
<evidence type="ECO:0000256" key="5">
    <source>
        <dbReference type="ARBA" id="ARBA00023242"/>
    </source>
</evidence>
<dbReference type="InterPro" id="IPR001138">
    <property type="entry name" value="Zn2Cys6_DnaBD"/>
</dbReference>
<dbReference type="CDD" id="cd12148">
    <property type="entry name" value="fungal_TF_MHR"/>
    <property type="match status" value="1"/>
</dbReference>
<evidence type="ECO:0000313" key="8">
    <source>
        <dbReference type="EMBL" id="KAJ5109691.1"/>
    </source>
</evidence>
<dbReference type="GO" id="GO:0003677">
    <property type="term" value="F:DNA binding"/>
    <property type="evidence" value="ECO:0007669"/>
    <property type="project" value="UniProtKB-KW"/>
</dbReference>
<dbReference type="PROSITE" id="PS00463">
    <property type="entry name" value="ZN2_CY6_FUNGAL_1"/>
    <property type="match status" value="1"/>
</dbReference>
<dbReference type="GO" id="GO:0008270">
    <property type="term" value="F:zinc ion binding"/>
    <property type="evidence" value="ECO:0007669"/>
    <property type="project" value="InterPro"/>
</dbReference>
<dbReference type="PANTHER" id="PTHR47256">
    <property type="entry name" value="ZN(II)2CYS6 TRANSCRIPTION FACTOR (EUROFUNG)-RELATED"/>
    <property type="match status" value="1"/>
</dbReference>
<dbReference type="Gene3D" id="4.10.240.10">
    <property type="entry name" value="Zn(2)-C6 fungal-type DNA-binding domain"/>
    <property type="match status" value="1"/>
</dbReference>
<gene>
    <name evidence="8" type="ORF">N7532_002336</name>
</gene>
<dbReference type="GO" id="GO:0006351">
    <property type="term" value="P:DNA-templated transcription"/>
    <property type="evidence" value="ECO:0007669"/>
    <property type="project" value="InterPro"/>
</dbReference>
<dbReference type="PROSITE" id="PS50048">
    <property type="entry name" value="ZN2_CY6_FUNGAL_2"/>
    <property type="match status" value="1"/>
</dbReference>
<feature type="domain" description="Zn(2)-C6 fungal-type" evidence="7">
    <location>
        <begin position="86"/>
        <end position="115"/>
    </location>
</feature>
<keyword evidence="4" id="KW-0804">Transcription</keyword>
<name>A0A9W9G057_9EURO</name>
<organism evidence="8 9">
    <name type="scientific">Penicillium argentinense</name>
    <dbReference type="NCBI Taxonomy" id="1131581"/>
    <lineage>
        <taxon>Eukaryota</taxon>
        <taxon>Fungi</taxon>
        <taxon>Dikarya</taxon>
        <taxon>Ascomycota</taxon>
        <taxon>Pezizomycotina</taxon>
        <taxon>Eurotiomycetes</taxon>
        <taxon>Eurotiomycetidae</taxon>
        <taxon>Eurotiales</taxon>
        <taxon>Aspergillaceae</taxon>
        <taxon>Penicillium</taxon>
    </lineage>
</organism>
<dbReference type="Pfam" id="PF04082">
    <property type="entry name" value="Fungal_trans"/>
    <property type="match status" value="1"/>
</dbReference>
<protein>
    <recommendedName>
        <fullName evidence="7">Zn(2)-C6 fungal-type domain-containing protein</fullName>
    </recommendedName>
</protein>
<dbReference type="InterPro" id="IPR036864">
    <property type="entry name" value="Zn2-C6_fun-type_DNA-bd_sf"/>
</dbReference>
<keyword evidence="9" id="KW-1185">Reference proteome</keyword>
<dbReference type="Pfam" id="PF00172">
    <property type="entry name" value="Zn_clus"/>
    <property type="match status" value="1"/>
</dbReference>
<dbReference type="InterPro" id="IPR053187">
    <property type="entry name" value="Notoamide_regulator"/>
</dbReference>
<feature type="region of interest" description="Disordered" evidence="6">
    <location>
        <begin position="23"/>
        <end position="77"/>
    </location>
</feature>
<proteinExistence type="predicted"/>
<sequence length="764" mass="85362">MATFMATTERALHALATADPLKCLIDPPSEMPDQRNLAPGPSPTSSSHSPGQEQSLCKHQAEASNSTIVPDEHSAAGPWKKRVSTACLACKKSKRKCSGTSPCTNCITFHRACIFDESLDQRRRVAAKRTADELSYHRDLLHDLFTLVREADPAAGLRLLELIRGNASAEDVREYINEALASLSRVASESAASGSVSAVSASSSAFGLGLAASAPEDPAKEKVQATISKLEDMKEIINVEGNDPPFRSKVMDLNYLCDEAPIKVPAKPWTSVTDDDDLVSHLVSLYFTWDYPFHAFLDRDVFLKCMVAPGGGSEFCSAFLVNALLSNACYFSEFSEAYLVPGDISSKGSEFLAEAERLKEEVPSRPSLATLQGTLLMYERYAMSRDDDLGYIMLHEAISMGETLGLVGHNGPRMTSEQLSRDMDASCRRTAWGLFNIDTMVHTGFLRPCLISQVNLHRVERDVHLDQDVWRPYPSHRECRPSEISLYFEEACNLSTIARDISRSMFSAERVGQRLSREDLYERLMRWRKLLPGEFDEDMPPHLVLLLMRYNTLVVNLFSCISEDISTDVPKTPESPRQSPAIKYNAWQVTSTAARGIASLARLHRREYGMSRAHPFALYAVNLALFTMMEQESFDVLDQDFLSLASAFSIIASRSVLGRNLFHIFRQSVRAKAQGERIRDLQSVPDELKDLFDETPTNRGHARFNDYAEGLEKLNRDGKYHRISEGQSLQDYPGLSLSDMLDRYESLSLGKDDVLPERHRPAPC</sequence>
<keyword evidence="2" id="KW-0805">Transcription regulation</keyword>
<evidence type="ECO:0000256" key="1">
    <source>
        <dbReference type="ARBA" id="ARBA00022723"/>
    </source>
</evidence>
<evidence type="ECO:0000256" key="2">
    <source>
        <dbReference type="ARBA" id="ARBA00023015"/>
    </source>
</evidence>
<dbReference type="GeneID" id="81353809"/>
<comment type="caution">
    <text evidence="8">The sequence shown here is derived from an EMBL/GenBank/DDBJ whole genome shotgun (WGS) entry which is preliminary data.</text>
</comment>
<dbReference type="RefSeq" id="XP_056477802.1">
    <property type="nucleotide sequence ID" value="XM_056614830.1"/>
</dbReference>
<reference evidence="8" key="2">
    <citation type="journal article" date="2023" name="IMA Fungus">
        <title>Comparative genomic study of the Penicillium genus elucidates a diverse pangenome and 15 lateral gene transfer events.</title>
        <authorList>
            <person name="Petersen C."/>
            <person name="Sorensen T."/>
            <person name="Nielsen M.R."/>
            <person name="Sondergaard T.E."/>
            <person name="Sorensen J.L."/>
            <person name="Fitzpatrick D.A."/>
            <person name="Frisvad J.C."/>
            <person name="Nielsen K.L."/>
        </authorList>
    </citation>
    <scope>NUCLEOTIDE SEQUENCE</scope>
    <source>
        <strain evidence="8">IBT 30761</strain>
    </source>
</reference>
<feature type="compositionally biased region" description="Polar residues" evidence="6">
    <location>
        <begin position="52"/>
        <end position="68"/>
    </location>
</feature>
<evidence type="ECO:0000256" key="4">
    <source>
        <dbReference type="ARBA" id="ARBA00023163"/>
    </source>
</evidence>